<feature type="region of interest" description="Disordered" evidence="7">
    <location>
        <begin position="257"/>
        <end position="316"/>
    </location>
</feature>
<dbReference type="CDD" id="cd03002">
    <property type="entry name" value="PDI_a_MPD1_like"/>
    <property type="match status" value="1"/>
</dbReference>
<evidence type="ECO:0000256" key="2">
    <source>
        <dbReference type="ARBA" id="ARBA00004319"/>
    </source>
</evidence>
<name>A0A8H4PHL7_9HYPO</name>
<dbReference type="CDD" id="cd02981">
    <property type="entry name" value="PDI_b_family"/>
    <property type="match status" value="1"/>
</dbReference>
<dbReference type="GO" id="GO:0034976">
    <property type="term" value="P:response to endoplasmic reticulum stress"/>
    <property type="evidence" value="ECO:0007669"/>
    <property type="project" value="TreeGrafter"/>
</dbReference>
<keyword evidence="8" id="KW-0732">Signal</keyword>
<feature type="domain" description="Thioredoxin" evidence="9">
    <location>
        <begin position="7"/>
        <end position="160"/>
    </location>
</feature>
<feature type="compositionally biased region" description="Acidic residues" evidence="7">
    <location>
        <begin position="484"/>
        <end position="496"/>
    </location>
</feature>
<dbReference type="InterPro" id="IPR013766">
    <property type="entry name" value="Thioredoxin_domain"/>
</dbReference>
<evidence type="ECO:0000256" key="1">
    <source>
        <dbReference type="ARBA" id="ARBA00001182"/>
    </source>
</evidence>
<accession>A0A8H4PHL7</accession>
<dbReference type="Gene3D" id="3.40.30.10">
    <property type="entry name" value="Glutaredoxin"/>
    <property type="match status" value="2"/>
</dbReference>
<feature type="compositionally biased region" description="Basic and acidic residues" evidence="7">
    <location>
        <begin position="280"/>
        <end position="309"/>
    </location>
</feature>
<dbReference type="PRINTS" id="PR00421">
    <property type="entry name" value="THIOREDOXIN"/>
</dbReference>
<dbReference type="Pfam" id="PF00085">
    <property type="entry name" value="Thioredoxin"/>
    <property type="match status" value="1"/>
</dbReference>
<dbReference type="SUPFAM" id="SSF52833">
    <property type="entry name" value="Thioredoxin-like"/>
    <property type="match status" value="2"/>
</dbReference>
<dbReference type="OrthoDB" id="10264505at2759"/>
<organism evidence="10 11">
    <name type="scientific">Fusarium albosuccineum</name>
    <dbReference type="NCBI Taxonomy" id="1237068"/>
    <lineage>
        <taxon>Eukaryota</taxon>
        <taxon>Fungi</taxon>
        <taxon>Dikarya</taxon>
        <taxon>Ascomycota</taxon>
        <taxon>Pezizomycotina</taxon>
        <taxon>Sordariomycetes</taxon>
        <taxon>Hypocreomycetidae</taxon>
        <taxon>Hypocreales</taxon>
        <taxon>Nectriaceae</taxon>
        <taxon>Fusarium</taxon>
        <taxon>Fusarium decemcellulare species complex</taxon>
    </lineage>
</organism>
<dbReference type="PROSITE" id="PS51352">
    <property type="entry name" value="THIOREDOXIN_2"/>
    <property type="match status" value="1"/>
</dbReference>
<feature type="compositionally biased region" description="Basic and acidic residues" evidence="7">
    <location>
        <begin position="523"/>
        <end position="541"/>
    </location>
</feature>
<dbReference type="InterPro" id="IPR057305">
    <property type="entry name" value="Thioredox_PDIA6_C"/>
</dbReference>
<proteinExistence type="predicted"/>
<feature type="compositionally biased region" description="Low complexity" evidence="7">
    <location>
        <begin position="497"/>
        <end position="519"/>
    </location>
</feature>
<comment type="catalytic activity">
    <reaction evidence="1">
        <text>Catalyzes the rearrangement of -S-S- bonds in proteins.</text>
        <dbReference type="EC" id="5.3.4.1"/>
    </reaction>
</comment>
<feature type="signal peptide" evidence="8">
    <location>
        <begin position="1"/>
        <end position="23"/>
    </location>
</feature>
<feature type="chain" id="PRO_5034361986" description="protein disulfide-isomerase" evidence="8">
    <location>
        <begin position="24"/>
        <end position="541"/>
    </location>
</feature>
<dbReference type="GO" id="GO:0003756">
    <property type="term" value="F:protein disulfide isomerase activity"/>
    <property type="evidence" value="ECO:0007669"/>
    <property type="project" value="UniProtKB-EC"/>
</dbReference>
<dbReference type="EMBL" id="JAADYS010001734">
    <property type="protein sequence ID" value="KAF4461372.1"/>
    <property type="molecule type" value="Genomic_DNA"/>
</dbReference>
<evidence type="ECO:0000256" key="3">
    <source>
        <dbReference type="ARBA" id="ARBA00012723"/>
    </source>
</evidence>
<dbReference type="GO" id="GO:0015035">
    <property type="term" value="F:protein-disulfide reductase activity"/>
    <property type="evidence" value="ECO:0007669"/>
    <property type="project" value="TreeGrafter"/>
</dbReference>
<evidence type="ECO:0000256" key="6">
    <source>
        <dbReference type="ARBA" id="ARBA00023284"/>
    </source>
</evidence>
<feature type="compositionally biased region" description="Acidic residues" evidence="7">
    <location>
        <begin position="465"/>
        <end position="475"/>
    </location>
</feature>
<evidence type="ECO:0000256" key="8">
    <source>
        <dbReference type="SAM" id="SignalP"/>
    </source>
</evidence>
<dbReference type="GO" id="GO:0005788">
    <property type="term" value="C:endoplasmic reticulum lumen"/>
    <property type="evidence" value="ECO:0007669"/>
    <property type="project" value="UniProtKB-SubCell"/>
</dbReference>
<dbReference type="InterPro" id="IPR017937">
    <property type="entry name" value="Thioredoxin_CS"/>
</dbReference>
<dbReference type="PROSITE" id="PS00194">
    <property type="entry name" value="THIOREDOXIN_1"/>
    <property type="match status" value="1"/>
</dbReference>
<keyword evidence="6" id="KW-0676">Redox-active center</keyword>
<dbReference type="EC" id="5.3.4.1" evidence="3"/>
<evidence type="ECO:0000313" key="11">
    <source>
        <dbReference type="Proteomes" id="UP000554235"/>
    </source>
</evidence>
<keyword evidence="4" id="KW-1015">Disulfide bond</keyword>
<keyword evidence="5 10" id="KW-0413">Isomerase</keyword>
<keyword evidence="11" id="KW-1185">Reference proteome</keyword>
<feature type="region of interest" description="Disordered" evidence="7">
    <location>
        <begin position="448"/>
        <end position="541"/>
    </location>
</feature>
<evidence type="ECO:0000256" key="5">
    <source>
        <dbReference type="ARBA" id="ARBA00023235"/>
    </source>
</evidence>
<dbReference type="PANTHER" id="PTHR45815">
    <property type="entry name" value="PROTEIN DISULFIDE-ISOMERASE A6"/>
    <property type="match status" value="1"/>
</dbReference>
<dbReference type="Pfam" id="PF24541">
    <property type="entry name" value="Thioredox_PDIA6_C"/>
    <property type="match status" value="1"/>
</dbReference>
<dbReference type="Proteomes" id="UP000554235">
    <property type="component" value="Unassembled WGS sequence"/>
</dbReference>
<dbReference type="AlphaFoldDB" id="A0A8H4PHL7"/>
<gene>
    <name evidence="10" type="ORF">FALBO_11836</name>
</gene>
<dbReference type="PANTHER" id="PTHR45815:SF3">
    <property type="entry name" value="PROTEIN DISULFIDE-ISOMERASE A6"/>
    <property type="match status" value="1"/>
</dbReference>
<protein>
    <recommendedName>
        <fullName evidence="3">protein disulfide-isomerase</fullName>
        <ecNumber evidence="3">5.3.4.1</ecNumber>
    </recommendedName>
</protein>
<evidence type="ECO:0000313" key="10">
    <source>
        <dbReference type="EMBL" id="KAF4461372.1"/>
    </source>
</evidence>
<comment type="caution">
    <text evidence="10">The sequence shown here is derived from an EMBL/GenBank/DDBJ whole genome shotgun (WGS) entry which is preliminary data.</text>
</comment>
<reference evidence="10 11" key="1">
    <citation type="submission" date="2020-01" db="EMBL/GenBank/DDBJ databases">
        <title>Identification and distribution of gene clusters putatively required for synthesis of sphingolipid metabolism inhibitors in phylogenetically diverse species of the filamentous fungus Fusarium.</title>
        <authorList>
            <person name="Kim H.-S."/>
            <person name="Busman M."/>
            <person name="Brown D.W."/>
            <person name="Divon H."/>
            <person name="Uhlig S."/>
            <person name="Proctor R.H."/>
        </authorList>
    </citation>
    <scope>NUCLEOTIDE SEQUENCE [LARGE SCALE GENOMIC DNA]</scope>
    <source>
        <strain evidence="10 11">NRRL 20459</strain>
    </source>
</reference>
<comment type="subcellular location">
    <subcellularLocation>
        <location evidence="2">Endoplasmic reticulum lumen</location>
    </subcellularLocation>
</comment>
<evidence type="ECO:0000256" key="7">
    <source>
        <dbReference type="SAM" id="MobiDB-lite"/>
    </source>
</evidence>
<sequence length="541" mass="58470">MHNPTSLLVTLTAALAAMPAAEAGMYTKNSPVLQLNARTYEKLIAKSNHTSVRFPSPSAQFATNTFVQIVEFYAPWCGHCQNLKPAYEKAAKNLEGLAKVAAIDCDDDANKQFCGSMGVQGFPTLKIVRPGKKTGRPVVEDYQGQRTAGAITEAVAGKINNHVTRVSDKDLDSFLKGDKPKAILFTQKGTTSALIRSIAIDFLDVISVAQIRDKETAAVKKFGIEKFPSLILIPGEGKDPVNYDGELNKKDMVQFLTQAGQPNPDPSTGNGNGNGKSTKAKKDETKSAKKNKSTETVKEESTAEPKEESTSAEAEPAVPSIVPIDTITSLEKLQQECFTAKSHTCVLVFTPGEAGEKAVDSLSHLNTKYVHGGRHTFPFIAIPSDSEAASTLPKALGLTEEVNMIAINTRRGWWRQYEGEFNLHGVESWIDAIRMGEGAKKKLPEGVLADPKAEDSSKATQATDPEPEIETDGPEVTETVVETVETEATVETEVTEYETVTVEEPTAATAAEPESEPVAQSKAEPETKAPKKEEKIVHEDL</sequence>
<evidence type="ECO:0000256" key="4">
    <source>
        <dbReference type="ARBA" id="ARBA00023157"/>
    </source>
</evidence>
<dbReference type="InterPro" id="IPR036249">
    <property type="entry name" value="Thioredoxin-like_sf"/>
</dbReference>
<evidence type="ECO:0000259" key="9">
    <source>
        <dbReference type="PROSITE" id="PS51352"/>
    </source>
</evidence>